<dbReference type="InterPro" id="IPR003018">
    <property type="entry name" value="GAF"/>
</dbReference>
<dbReference type="Gene3D" id="3.30.450.40">
    <property type="match status" value="1"/>
</dbReference>
<dbReference type="AlphaFoldDB" id="A0A4R9A062"/>
<keyword evidence="7" id="KW-1185">Reference proteome</keyword>
<dbReference type="SUPFAM" id="SSF55781">
    <property type="entry name" value="GAF domain-like"/>
    <property type="match status" value="1"/>
</dbReference>
<dbReference type="PIRSF" id="PIRSF036625">
    <property type="entry name" value="GAF_ANTAR"/>
    <property type="match status" value="1"/>
</dbReference>
<protein>
    <submittedName>
        <fullName evidence="6">ANTAR domain-containing protein</fullName>
    </submittedName>
</protein>
<reference evidence="6 7" key="1">
    <citation type="submission" date="2019-03" db="EMBL/GenBank/DDBJ databases">
        <title>Genomics of glacier-inhabiting Cryobacterium strains.</title>
        <authorList>
            <person name="Liu Q."/>
            <person name="Xin Y.-H."/>
        </authorList>
    </citation>
    <scope>NUCLEOTIDE SEQUENCE [LARGE SCALE GENOMIC DNA]</scope>
    <source>
        <strain evidence="6 7">Hh14</strain>
    </source>
</reference>
<comment type="caution">
    <text evidence="6">The sequence shown here is derived from an EMBL/GenBank/DDBJ whole genome shotgun (WGS) entry which is preliminary data.</text>
</comment>
<proteinExistence type="predicted"/>
<dbReference type="Proteomes" id="UP000297447">
    <property type="component" value="Unassembled WGS sequence"/>
</dbReference>
<feature type="domain" description="ANTAR" evidence="5">
    <location>
        <begin position="170"/>
        <end position="231"/>
    </location>
</feature>
<keyword evidence="4" id="KW-0804">Transcription</keyword>
<dbReference type="Pfam" id="PF03861">
    <property type="entry name" value="ANTAR"/>
    <property type="match status" value="1"/>
</dbReference>
<evidence type="ECO:0000259" key="5">
    <source>
        <dbReference type="PROSITE" id="PS50921"/>
    </source>
</evidence>
<keyword evidence="1" id="KW-0808">Transferase</keyword>
<keyword evidence="3" id="KW-0805">Transcription regulation</keyword>
<dbReference type="EMBL" id="SOHE01000048">
    <property type="protein sequence ID" value="TFD49657.1"/>
    <property type="molecule type" value="Genomic_DNA"/>
</dbReference>
<evidence type="ECO:0000256" key="4">
    <source>
        <dbReference type="ARBA" id="ARBA00023163"/>
    </source>
</evidence>
<dbReference type="InterPro" id="IPR036388">
    <property type="entry name" value="WH-like_DNA-bd_sf"/>
</dbReference>
<dbReference type="InterPro" id="IPR011006">
    <property type="entry name" value="CheY-like_superfamily"/>
</dbReference>
<gene>
    <name evidence="6" type="ORF">E3T55_11345</name>
</gene>
<sequence>MVILSRASRVSEAFVKLTDALVGQFDVLDLLHTLVEQSVELLDATAAGLLLADPSGNLQVLASTSEASQLVEVLQSQAGVGPCVDSYKTGKVVTLADIRAEGDRYPDFQAAALSQGFQSVHAIPMRVRPRTIGALNLFRTDKGEMNAEDASIGQALADVATISILQERTFRENTMVNEQLQRALNSRILIEQAKGVIAQRSNVDMDEAFRRLRAYARSNSEAMHDTARSVINRKVTL</sequence>
<dbReference type="RefSeq" id="WP_134519675.1">
    <property type="nucleotide sequence ID" value="NZ_SOHE01000048.1"/>
</dbReference>
<organism evidence="6 7">
    <name type="scientific">Cryobacterium frigoriphilum</name>
    <dbReference type="NCBI Taxonomy" id="1259150"/>
    <lineage>
        <taxon>Bacteria</taxon>
        <taxon>Bacillati</taxon>
        <taxon>Actinomycetota</taxon>
        <taxon>Actinomycetes</taxon>
        <taxon>Micrococcales</taxon>
        <taxon>Microbacteriaceae</taxon>
        <taxon>Cryobacterium</taxon>
    </lineage>
</organism>
<dbReference type="InterPro" id="IPR029016">
    <property type="entry name" value="GAF-like_dom_sf"/>
</dbReference>
<dbReference type="InterPro" id="IPR005561">
    <property type="entry name" value="ANTAR"/>
</dbReference>
<evidence type="ECO:0000313" key="7">
    <source>
        <dbReference type="Proteomes" id="UP000297447"/>
    </source>
</evidence>
<dbReference type="SMART" id="SM00065">
    <property type="entry name" value="GAF"/>
    <property type="match status" value="1"/>
</dbReference>
<accession>A0A4R9A062</accession>
<dbReference type="GO" id="GO:0003723">
    <property type="term" value="F:RNA binding"/>
    <property type="evidence" value="ECO:0007669"/>
    <property type="project" value="InterPro"/>
</dbReference>
<dbReference type="Gene3D" id="1.10.10.10">
    <property type="entry name" value="Winged helix-like DNA-binding domain superfamily/Winged helix DNA-binding domain"/>
    <property type="match status" value="1"/>
</dbReference>
<evidence type="ECO:0000256" key="2">
    <source>
        <dbReference type="ARBA" id="ARBA00022777"/>
    </source>
</evidence>
<dbReference type="OrthoDB" id="3683444at2"/>
<evidence type="ECO:0000313" key="6">
    <source>
        <dbReference type="EMBL" id="TFD49657.1"/>
    </source>
</evidence>
<keyword evidence="2" id="KW-0418">Kinase</keyword>
<name>A0A4R9A062_9MICO</name>
<dbReference type="SUPFAM" id="SSF52172">
    <property type="entry name" value="CheY-like"/>
    <property type="match status" value="1"/>
</dbReference>
<dbReference type="InterPro" id="IPR012074">
    <property type="entry name" value="GAF_ANTAR"/>
</dbReference>
<evidence type="ECO:0000256" key="1">
    <source>
        <dbReference type="ARBA" id="ARBA00022679"/>
    </source>
</evidence>
<dbReference type="Pfam" id="PF13185">
    <property type="entry name" value="GAF_2"/>
    <property type="match status" value="1"/>
</dbReference>
<dbReference type="GO" id="GO:0016301">
    <property type="term" value="F:kinase activity"/>
    <property type="evidence" value="ECO:0007669"/>
    <property type="project" value="UniProtKB-KW"/>
</dbReference>
<dbReference type="SMART" id="SM01012">
    <property type="entry name" value="ANTAR"/>
    <property type="match status" value="1"/>
</dbReference>
<evidence type="ECO:0000256" key="3">
    <source>
        <dbReference type="ARBA" id="ARBA00023015"/>
    </source>
</evidence>
<dbReference type="PROSITE" id="PS50921">
    <property type="entry name" value="ANTAR"/>
    <property type="match status" value="1"/>
</dbReference>